<dbReference type="Proteomes" id="UP001596456">
    <property type="component" value="Unassembled WGS sequence"/>
</dbReference>
<organism evidence="2 3">
    <name type="scientific">Rhodocista pekingensis</name>
    <dbReference type="NCBI Taxonomy" id="201185"/>
    <lineage>
        <taxon>Bacteria</taxon>
        <taxon>Pseudomonadati</taxon>
        <taxon>Pseudomonadota</taxon>
        <taxon>Alphaproteobacteria</taxon>
        <taxon>Rhodospirillales</taxon>
        <taxon>Azospirillaceae</taxon>
        <taxon>Rhodocista</taxon>
    </lineage>
</organism>
<name>A0ABW2KSZ4_9PROT</name>
<evidence type="ECO:0000256" key="1">
    <source>
        <dbReference type="SAM" id="MobiDB-lite"/>
    </source>
</evidence>
<sequence>MEREPTLSEMLDDPLVRLVMARDGVRPDEVRTLIAATAARLAARSAARSADAHPSAETAAPAASGLAA</sequence>
<proteinExistence type="predicted"/>
<comment type="caution">
    <text evidence="2">The sequence shown here is derived from an EMBL/GenBank/DDBJ whole genome shotgun (WGS) entry which is preliminary data.</text>
</comment>
<keyword evidence="3" id="KW-1185">Reference proteome</keyword>
<reference evidence="3" key="1">
    <citation type="journal article" date="2019" name="Int. J. Syst. Evol. Microbiol.">
        <title>The Global Catalogue of Microorganisms (GCM) 10K type strain sequencing project: providing services to taxonomists for standard genome sequencing and annotation.</title>
        <authorList>
            <consortium name="The Broad Institute Genomics Platform"/>
            <consortium name="The Broad Institute Genome Sequencing Center for Infectious Disease"/>
            <person name="Wu L."/>
            <person name="Ma J."/>
        </authorList>
    </citation>
    <scope>NUCLEOTIDE SEQUENCE [LARGE SCALE GENOMIC DNA]</scope>
    <source>
        <strain evidence="3">CGMCC 1.16275</strain>
    </source>
</reference>
<protein>
    <submittedName>
        <fullName evidence="2">Uncharacterized protein</fullName>
    </submittedName>
</protein>
<feature type="region of interest" description="Disordered" evidence="1">
    <location>
        <begin position="44"/>
        <end position="68"/>
    </location>
</feature>
<dbReference type="RefSeq" id="WP_377356917.1">
    <property type="nucleotide sequence ID" value="NZ_JBHTCM010000005.1"/>
</dbReference>
<evidence type="ECO:0000313" key="2">
    <source>
        <dbReference type="EMBL" id="MFC7332485.1"/>
    </source>
</evidence>
<gene>
    <name evidence="2" type="ORF">ACFQPS_04870</name>
</gene>
<dbReference type="EMBL" id="JBHTCM010000005">
    <property type="protein sequence ID" value="MFC7332485.1"/>
    <property type="molecule type" value="Genomic_DNA"/>
</dbReference>
<evidence type="ECO:0000313" key="3">
    <source>
        <dbReference type="Proteomes" id="UP001596456"/>
    </source>
</evidence>
<accession>A0ABW2KSZ4</accession>